<proteinExistence type="predicted"/>
<reference evidence="1 2" key="1">
    <citation type="journal article" date="2024" name="Plant J.">
        <title>Genome sequences and population genomics reveal climatic adaptation and genomic divergence between two closely related sweetgum species.</title>
        <authorList>
            <person name="Xu W.Q."/>
            <person name="Ren C.Q."/>
            <person name="Zhang X.Y."/>
            <person name="Comes H.P."/>
            <person name="Liu X.H."/>
            <person name="Li Y.G."/>
            <person name="Kettle C.J."/>
            <person name="Jalonen R."/>
            <person name="Gaisberger H."/>
            <person name="Ma Y.Z."/>
            <person name="Qiu Y.X."/>
        </authorList>
    </citation>
    <scope>NUCLEOTIDE SEQUENCE [LARGE SCALE GENOMIC DNA]</scope>
    <source>
        <strain evidence="1">Hangzhou</strain>
    </source>
</reference>
<organism evidence="1 2">
    <name type="scientific">Liquidambar formosana</name>
    <name type="common">Formosan gum</name>
    <dbReference type="NCBI Taxonomy" id="63359"/>
    <lineage>
        <taxon>Eukaryota</taxon>
        <taxon>Viridiplantae</taxon>
        <taxon>Streptophyta</taxon>
        <taxon>Embryophyta</taxon>
        <taxon>Tracheophyta</taxon>
        <taxon>Spermatophyta</taxon>
        <taxon>Magnoliopsida</taxon>
        <taxon>eudicotyledons</taxon>
        <taxon>Gunneridae</taxon>
        <taxon>Pentapetalae</taxon>
        <taxon>Saxifragales</taxon>
        <taxon>Altingiaceae</taxon>
        <taxon>Liquidambar</taxon>
    </lineage>
</organism>
<name>A0AAP0N8A8_LIQFO</name>
<gene>
    <name evidence="1" type="ORF">L1049_021437</name>
</gene>
<dbReference type="EMBL" id="JBBPBK010000145">
    <property type="protein sequence ID" value="KAK9266434.1"/>
    <property type="molecule type" value="Genomic_DNA"/>
</dbReference>
<dbReference type="Gene3D" id="3.20.20.100">
    <property type="entry name" value="NADP-dependent oxidoreductase domain"/>
    <property type="match status" value="1"/>
</dbReference>
<evidence type="ECO:0008006" key="3">
    <source>
        <dbReference type="Google" id="ProtNLM"/>
    </source>
</evidence>
<dbReference type="AlphaFoldDB" id="A0AAP0N8A8"/>
<sequence length="131" mass="14289">MSIHQLLPATENEIQESWGFNSESAVFELKMAKDTQFFELNTGAKIPSVGLGTWQAAPGVVGDAVATALKAGYRHIDCSTLYGNEKEAYSPLGSPGTAIFHGDERIIKGIPFVHETFGPYKTLEELWDGEI</sequence>
<dbReference type="PANTHER" id="PTHR11732">
    <property type="entry name" value="ALDO/KETO REDUCTASE"/>
    <property type="match status" value="1"/>
</dbReference>
<dbReference type="Proteomes" id="UP001415857">
    <property type="component" value="Unassembled WGS sequence"/>
</dbReference>
<dbReference type="InterPro" id="IPR020471">
    <property type="entry name" value="AKR"/>
</dbReference>
<evidence type="ECO:0000313" key="1">
    <source>
        <dbReference type="EMBL" id="KAK9266434.1"/>
    </source>
</evidence>
<dbReference type="SUPFAM" id="SSF51430">
    <property type="entry name" value="NAD(P)-linked oxidoreductase"/>
    <property type="match status" value="1"/>
</dbReference>
<keyword evidence="2" id="KW-1185">Reference proteome</keyword>
<dbReference type="GO" id="GO:0016491">
    <property type="term" value="F:oxidoreductase activity"/>
    <property type="evidence" value="ECO:0007669"/>
    <property type="project" value="InterPro"/>
</dbReference>
<accession>A0AAP0N8A8</accession>
<dbReference type="InterPro" id="IPR036812">
    <property type="entry name" value="NAD(P)_OxRdtase_dom_sf"/>
</dbReference>
<protein>
    <recommendedName>
        <fullName evidence="3">NADP-dependent oxidoreductase domain-containing protein</fullName>
    </recommendedName>
</protein>
<comment type="caution">
    <text evidence="1">The sequence shown here is derived from an EMBL/GenBank/DDBJ whole genome shotgun (WGS) entry which is preliminary data.</text>
</comment>
<evidence type="ECO:0000313" key="2">
    <source>
        <dbReference type="Proteomes" id="UP001415857"/>
    </source>
</evidence>